<sequence>MDLLFSTCAAIAVLATALAISRPDPVHALLNLIVSLLATAGVMFSLGAALAAALQVLVYAGAIMVLFVFVVMLLNAGPEARERERRLLRPRYWLLPSAMCAVLLAQLLYGMATPAVAPAAGIAVEAKAVGIRFYGPYLLAVELGSFLLLAGLVAAWRIGRMPERTA</sequence>
<keyword evidence="9 13" id="KW-0520">NAD</keyword>
<keyword evidence="8 13" id="KW-1133">Transmembrane helix</keyword>
<dbReference type="Gene3D" id="1.20.120.1200">
    <property type="entry name" value="NADH-ubiquinone/plastoquinone oxidoreductase chain 6, subunit NuoJ"/>
    <property type="match status" value="1"/>
</dbReference>
<keyword evidence="10 13" id="KW-0472">Membrane</keyword>
<comment type="similarity">
    <text evidence="2 13">Belongs to the complex I subunit 6 family.</text>
</comment>
<name>A0A318E577_9GAMM</name>
<keyword evidence="6 13" id="KW-0874">Quinone</keyword>
<comment type="caution">
    <text evidence="13">Lacks conserved residue(s) required for the propagation of feature annotation.</text>
</comment>
<dbReference type="PANTHER" id="PTHR33269">
    <property type="entry name" value="NADH-UBIQUINONE OXIDOREDUCTASE CHAIN 6"/>
    <property type="match status" value="1"/>
</dbReference>
<feature type="transmembrane region" description="Helical" evidence="13">
    <location>
        <begin position="43"/>
        <end position="71"/>
    </location>
</feature>
<keyword evidence="15" id="KW-1185">Reference proteome</keyword>
<keyword evidence="7" id="KW-1278">Translocase</keyword>
<evidence type="ECO:0000313" key="14">
    <source>
        <dbReference type="EMBL" id="PXV65643.1"/>
    </source>
</evidence>
<proteinExistence type="inferred from homology"/>
<evidence type="ECO:0000256" key="2">
    <source>
        <dbReference type="ARBA" id="ARBA00005698"/>
    </source>
</evidence>
<dbReference type="OrthoDB" id="9790848at2"/>
<evidence type="ECO:0000256" key="7">
    <source>
        <dbReference type="ARBA" id="ARBA00022967"/>
    </source>
</evidence>
<evidence type="ECO:0000256" key="6">
    <source>
        <dbReference type="ARBA" id="ARBA00022719"/>
    </source>
</evidence>
<dbReference type="Proteomes" id="UP000248330">
    <property type="component" value="Unassembled WGS sequence"/>
</dbReference>
<reference evidence="14 15" key="1">
    <citation type="submission" date="2018-04" db="EMBL/GenBank/DDBJ databases">
        <title>Genomic Encyclopedia of Type Strains, Phase IV (KMG-IV): sequencing the most valuable type-strain genomes for metagenomic binning, comparative biology and taxonomic classification.</title>
        <authorList>
            <person name="Goeker M."/>
        </authorList>
    </citation>
    <scope>NUCLEOTIDE SEQUENCE [LARGE SCALE GENOMIC DNA]</scope>
    <source>
        <strain evidence="14 15">DSM 104150</strain>
    </source>
</reference>
<keyword evidence="5 13" id="KW-0812">Transmembrane</keyword>
<keyword evidence="4 13" id="KW-1003">Cell membrane</keyword>
<comment type="subcellular location">
    <subcellularLocation>
        <location evidence="1 13">Cell membrane</location>
        <topology evidence="1 13">Multi-pass membrane protein</topology>
    </subcellularLocation>
</comment>
<evidence type="ECO:0000313" key="15">
    <source>
        <dbReference type="Proteomes" id="UP000248330"/>
    </source>
</evidence>
<dbReference type="GO" id="GO:0008137">
    <property type="term" value="F:NADH dehydrogenase (ubiquinone) activity"/>
    <property type="evidence" value="ECO:0007669"/>
    <property type="project" value="UniProtKB-UniRule"/>
</dbReference>
<protein>
    <recommendedName>
        <fullName evidence="3 13">NADH-quinone oxidoreductase subunit J</fullName>
        <ecNumber evidence="13">7.1.1.-</ecNumber>
    </recommendedName>
</protein>
<evidence type="ECO:0000256" key="10">
    <source>
        <dbReference type="ARBA" id="ARBA00023136"/>
    </source>
</evidence>
<dbReference type="GO" id="GO:0048038">
    <property type="term" value="F:quinone binding"/>
    <property type="evidence" value="ECO:0007669"/>
    <property type="project" value="UniProtKB-UniRule"/>
</dbReference>
<comment type="caution">
    <text evidence="14">The sequence shown here is derived from an EMBL/GenBank/DDBJ whole genome shotgun (WGS) entry which is preliminary data.</text>
</comment>
<evidence type="ECO:0000256" key="1">
    <source>
        <dbReference type="ARBA" id="ARBA00004651"/>
    </source>
</evidence>
<dbReference type="NCBIfam" id="NF005162">
    <property type="entry name" value="PRK06638.1-1"/>
    <property type="match status" value="1"/>
</dbReference>
<dbReference type="InterPro" id="IPR001457">
    <property type="entry name" value="NADH_UbQ/plastoQ_OxRdtase_su6"/>
</dbReference>
<comment type="catalytic activity">
    <reaction evidence="12 13">
        <text>a quinone + NADH + 5 H(+)(in) = a quinol + NAD(+) + 4 H(+)(out)</text>
        <dbReference type="Rhea" id="RHEA:57888"/>
        <dbReference type="ChEBI" id="CHEBI:15378"/>
        <dbReference type="ChEBI" id="CHEBI:24646"/>
        <dbReference type="ChEBI" id="CHEBI:57540"/>
        <dbReference type="ChEBI" id="CHEBI:57945"/>
        <dbReference type="ChEBI" id="CHEBI:132124"/>
    </reaction>
</comment>
<feature type="transmembrane region" description="Helical" evidence="13">
    <location>
        <begin position="137"/>
        <end position="156"/>
    </location>
</feature>
<dbReference type="EC" id="7.1.1.-" evidence="13"/>
<dbReference type="FunFam" id="1.20.120.1200:FF:000001">
    <property type="entry name" value="NADH-quinone oxidoreductase subunit J"/>
    <property type="match status" value="1"/>
</dbReference>
<evidence type="ECO:0000256" key="9">
    <source>
        <dbReference type="ARBA" id="ARBA00023027"/>
    </source>
</evidence>
<evidence type="ECO:0000256" key="4">
    <source>
        <dbReference type="ARBA" id="ARBA00022475"/>
    </source>
</evidence>
<feature type="transmembrane region" description="Helical" evidence="13">
    <location>
        <begin position="92"/>
        <end position="117"/>
    </location>
</feature>
<evidence type="ECO:0000256" key="5">
    <source>
        <dbReference type="ARBA" id="ARBA00022692"/>
    </source>
</evidence>
<comment type="function">
    <text evidence="13">NDH-1 shuttles electrons from NADH, via FMN and iron-sulfur (Fe-S) centers, to quinones in the respiratory chain. Couples the redox reaction to proton translocation (for every two electrons transferred, four hydrogen ions are translocated across the cytoplasmic membrane), and thus conserves the redox energy in a proton gradient.</text>
</comment>
<organism evidence="14 15">
    <name type="scientific">Sinimarinibacterium flocculans</name>
    <dbReference type="NCBI Taxonomy" id="985250"/>
    <lineage>
        <taxon>Bacteria</taxon>
        <taxon>Pseudomonadati</taxon>
        <taxon>Pseudomonadota</taxon>
        <taxon>Gammaproteobacteria</taxon>
        <taxon>Nevskiales</taxon>
        <taxon>Nevskiaceae</taxon>
        <taxon>Sinimarinibacterium</taxon>
    </lineage>
</organism>
<dbReference type="AlphaFoldDB" id="A0A318E577"/>
<dbReference type="GO" id="GO:0005886">
    <property type="term" value="C:plasma membrane"/>
    <property type="evidence" value="ECO:0007669"/>
    <property type="project" value="UniProtKB-SubCell"/>
</dbReference>
<evidence type="ECO:0000256" key="3">
    <source>
        <dbReference type="ARBA" id="ARBA00019907"/>
    </source>
</evidence>
<dbReference type="EMBL" id="QICN01000009">
    <property type="protein sequence ID" value="PXV65643.1"/>
    <property type="molecule type" value="Genomic_DNA"/>
</dbReference>
<evidence type="ECO:0000256" key="13">
    <source>
        <dbReference type="RuleBase" id="RU004429"/>
    </source>
</evidence>
<accession>A0A318E577</accession>
<evidence type="ECO:0000256" key="8">
    <source>
        <dbReference type="ARBA" id="ARBA00022989"/>
    </source>
</evidence>
<gene>
    <name evidence="14" type="ORF">C8D93_10922</name>
</gene>
<dbReference type="Pfam" id="PF00499">
    <property type="entry name" value="Oxidored_q3"/>
    <property type="match status" value="1"/>
</dbReference>
<dbReference type="InterPro" id="IPR042106">
    <property type="entry name" value="Nuo/plastoQ_OxRdtase_6_NuoJ"/>
</dbReference>
<comment type="subunit">
    <text evidence="11">Composed of 13 different subunits. Subunits NuoA, H, J, K, L, M, N constitute the membrane sector of the complex.</text>
</comment>
<dbReference type="RefSeq" id="WP_110266042.1">
    <property type="nucleotide sequence ID" value="NZ_CAWNXA010000009.1"/>
</dbReference>
<evidence type="ECO:0000256" key="11">
    <source>
        <dbReference type="ARBA" id="ARBA00025811"/>
    </source>
</evidence>
<evidence type="ECO:0000256" key="12">
    <source>
        <dbReference type="ARBA" id="ARBA00047712"/>
    </source>
</evidence>
<dbReference type="PANTHER" id="PTHR33269:SF17">
    <property type="entry name" value="NADH-UBIQUINONE OXIDOREDUCTASE CHAIN 6"/>
    <property type="match status" value="1"/>
</dbReference>